<dbReference type="AlphaFoldDB" id="N0BEC3"/>
<dbReference type="EMBL" id="CP005290">
    <property type="protein sequence ID" value="AGK60587.1"/>
    <property type="molecule type" value="Genomic_DNA"/>
</dbReference>
<keyword evidence="13" id="KW-1185">Reference proteome</keyword>
<evidence type="ECO:0000256" key="11">
    <source>
        <dbReference type="HAMAP-Rule" id="MF_00024"/>
    </source>
</evidence>
<dbReference type="KEGG" id="ast:Asulf_00566"/>
<dbReference type="HOGENOM" id="CLU_054212_0_2_2"/>
<evidence type="ECO:0000256" key="3">
    <source>
        <dbReference type="ARBA" id="ARBA00004953"/>
    </source>
</evidence>
<evidence type="ECO:0000256" key="7">
    <source>
        <dbReference type="ARBA" id="ARBA00022573"/>
    </source>
</evidence>
<keyword evidence="10 11" id="KW-0472">Membrane</keyword>
<dbReference type="RefSeq" id="WP_015590186.1">
    <property type="nucleotide sequence ID" value="NC_021169.1"/>
</dbReference>
<evidence type="ECO:0000256" key="2">
    <source>
        <dbReference type="ARBA" id="ARBA00004651"/>
    </source>
</evidence>
<evidence type="ECO:0000313" key="13">
    <source>
        <dbReference type="Proteomes" id="UP000013307"/>
    </source>
</evidence>
<keyword evidence="7 11" id="KW-0169">Cobalamin biosynthesis</keyword>
<sequence length="286" mass="32705">MAEMLLALLLALAIDLAVGEPPEIIHPTVWFGKIIGFFDRIWERRGKIDFFAGMAFSVFVIAFAFLLSRIPDLLDPLGLILSAYLLKTTFSIRSLEEHVRNTAVEDISLQREMTAKIVSRNVENLERHELCSASIESLAENMVDAVISPLFYYLLFGLPGAMVYRAINTMDAMIGYKDERYHHFGKFVAKLDDMLNFIPARLAVIFFIPFNPKKVWNYYRKARYKINDKAIAMMSAVLGVKLEKKGVYSFEGRDPEVEDILRAIRVYRIVVLEFLIVVALIALKKI</sequence>
<evidence type="ECO:0000256" key="8">
    <source>
        <dbReference type="ARBA" id="ARBA00022692"/>
    </source>
</evidence>
<comment type="function">
    <text evidence="1 11">Converts cobyric acid to cobinamide by the addition of aminopropanol on the F carboxylic group.</text>
</comment>
<dbReference type="eggNOG" id="arCOG04274">
    <property type="taxonomic scope" value="Archaea"/>
</dbReference>
<dbReference type="GO" id="GO:0009236">
    <property type="term" value="P:cobalamin biosynthetic process"/>
    <property type="evidence" value="ECO:0007669"/>
    <property type="project" value="UniProtKB-UniRule"/>
</dbReference>
<organism evidence="12 13">
    <name type="scientific">Archaeoglobus sulfaticallidus PM70-1</name>
    <dbReference type="NCBI Taxonomy" id="387631"/>
    <lineage>
        <taxon>Archaea</taxon>
        <taxon>Methanobacteriati</taxon>
        <taxon>Methanobacteriota</taxon>
        <taxon>Archaeoglobi</taxon>
        <taxon>Archaeoglobales</taxon>
        <taxon>Archaeoglobaceae</taxon>
        <taxon>Archaeoglobus</taxon>
    </lineage>
</organism>
<dbReference type="Proteomes" id="UP000013307">
    <property type="component" value="Chromosome"/>
</dbReference>
<proteinExistence type="inferred from homology"/>
<keyword evidence="6 11" id="KW-1003">Cell membrane</keyword>
<dbReference type="PANTHER" id="PTHR34308">
    <property type="entry name" value="COBALAMIN BIOSYNTHESIS PROTEIN CBIB"/>
    <property type="match status" value="1"/>
</dbReference>
<keyword evidence="9 11" id="KW-1133">Transmembrane helix</keyword>
<evidence type="ECO:0000256" key="4">
    <source>
        <dbReference type="ARBA" id="ARBA00006263"/>
    </source>
</evidence>
<comment type="pathway">
    <text evidence="3 11">Cofactor biosynthesis; adenosylcobalamin biosynthesis.</text>
</comment>
<name>N0BEC3_9EURY</name>
<dbReference type="GO" id="GO:0005886">
    <property type="term" value="C:plasma membrane"/>
    <property type="evidence" value="ECO:0007669"/>
    <property type="project" value="UniProtKB-SubCell"/>
</dbReference>
<dbReference type="NCBIfam" id="TIGR00380">
    <property type="entry name" value="cobal_cbiB"/>
    <property type="match status" value="1"/>
</dbReference>
<dbReference type="InterPro" id="IPR004485">
    <property type="entry name" value="Cobalamin_biosynth_CobD/CbiB"/>
</dbReference>
<accession>N0BEC3</accession>
<reference evidence="12 13" key="1">
    <citation type="journal article" date="2013" name="Genome Announc.">
        <title>Complete Genome Sequence of the Thermophilic and Facultatively Chemolithoautotrophic Sulfate Reducer Archaeoglobus sulfaticallidus Strain PM70-1T.</title>
        <authorList>
            <person name="Stokke R."/>
            <person name="Hocking W.P."/>
            <person name="Steinsbu B.O."/>
            <person name="Steen I.H."/>
        </authorList>
    </citation>
    <scope>NUCLEOTIDE SEQUENCE [LARGE SCALE GENOMIC DNA]</scope>
    <source>
        <strain evidence="12">PM70-1</strain>
    </source>
</reference>
<evidence type="ECO:0000256" key="5">
    <source>
        <dbReference type="ARBA" id="ARBA00016185"/>
    </source>
</evidence>
<dbReference type="PANTHER" id="PTHR34308:SF1">
    <property type="entry name" value="COBALAMIN BIOSYNTHESIS PROTEIN CBIB"/>
    <property type="match status" value="1"/>
</dbReference>
<gene>
    <name evidence="11" type="primary">cobD</name>
    <name evidence="12" type="ORF">Asulf_00566</name>
</gene>
<evidence type="ECO:0000256" key="6">
    <source>
        <dbReference type="ARBA" id="ARBA00022475"/>
    </source>
</evidence>
<feature type="transmembrane region" description="Helical" evidence="11">
    <location>
        <begin position="150"/>
        <end position="167"/>
    </location>
</feature>
<comment type="subcellular location">
    <subcellularLocation>
        <location evidence="2 11">Cell membrane</location>
        <topology evidence="2 11">Multi-pass membrane protein</topology>
    </subcellularLocation>
</comment>
<protein>
    <recommendedName>
        <fullName evidence="5 11">Probable cobalamin biosynthesis protein CobD</fullName>
    </recommendedName>
</protein>
<comment type="similarity">
    <text evidence="4 11">Belongs to the CobD/CbiB family.</text>
</comment>
<dbReference type="STRING" id="387631.Asulf_00566"/>
<dbReference type="GO" id="GO:0048472">
    <property type="term" value="F:threonine-phosphate decarboxylase activity"/>
    <property type="evidence" value="ECO:0007669"/>
    <property type="project" value="InterPro"/>
</dbReference>
<dbReference type="GeneID" id="15392209"/>
<keyword evidence="8 11" id="KW-0812">Transmembrane</keyword>
<feature type="transmembrane region" description="Helical" evidence="11">
    <location>
        <begin position="266"/>
        <end position="283"/>
    </location>
</feature>
<comment type="caution">
    <text evidence="11">Lacks conserved residue(s) required for the propagation of feature annotation.</text>
</comment>
<evidence type="ECO:0000256" key="10">
    <source>
        <dbReference type="ARBA" id="ARBA00023136"/>
    </source>
</evidence>
<evidence type="ECO:0000256" key="1">
    <source>
        <dbReference type="ARBA" id="ARBA00003384"/>
    </source>
</evidence>
<dbReference type="HAMAP" id="MF_00024">
    <property type="entry name" value="CobD_CbiB"/>
    <property type="match status" value="1"/>
</dbReference>
<feature type="transmembrane region" description="Helical" evidence="11">
    <location>
        <begin position="50"/>
        <end position="67"/>
    </location>
</feature>
<evidence type="ECO:0000313" key="12">
    <source>
        <dbReference type="EMBL" id="AGK60587.1"/>
    </source>
</evidence>
<dbReference type="GO" id="GO:0015420">
    <property type="term" value="F:ABC-type vitamin B12 transporter activity"/>
    <property type="evidence" value="ECO:0007669"/>
    <property type="project" value="UniProtKB-UniRule"/>
</dbReference>
<dbReference type="Pfam" id="PF03186">
    <property type="entry name" value="CobD_Cbib"/>
    <property type="match status" value="1"/>
</dbReference>
<dbReference type="UniPathway" id="UPA00148"/>
<evidence type="ECO:0000256" key="9">
    <source>
        <dbReference type="ARBA" id="ARBA00022989"/>
    </source>
</evidence>